<keyword evidence="2 7" id="KW-0378">Hydrolase</keyword>
<dbReference type="SUPFAM" id="SSF51445">
    <property type="entry name" value="(Trans)glycosidases"/>
    <property type="match status" value="1"/>
</dbReference>
<evidence type="ECO:0000259" key="6">
    <source>
        <dbReference type="Pfam" id="PF02837"/>
    </source>
</evidence>
<dbReference type="InterPro" id="IPR036156">
    <property type="entry name" value="Beta-gal/glucu_dom_sf"/>
</dbReference>
<dbReference type="GO" id="GO:0005975">
    <property type="term" value="P:carbohydrate metabolic process"/>
    <property type="evidence" value="ECO:0007669"/>
    <property type="project" value="InterPro"/>
</dbReference>
<comment type="similarity">
    <text evidence="1">Belongs to the glycosyl hydrolase 2 family.</text>
</comment>
<dbReference type="SUPFAM" id="SSF49785">
    <property type="entry name" value="Galactose-binding domain-like"/>
    <property type="match status" value="1"/>
</dbReference>
<evidence type="ECO:0000313" key="8">
    <source>
        <dbReference type="EMBL" id="RDC41508.1"/>
    </source>
</evidence>
<name>A0A369N4V0_EGGLN</name>
<dbReference type="Gene3D" id="2.60.120.260">
    <property type="entry name" value="Galactose-binding domain-like"/>
    <property type="match status" value="1"/>
</dbReference>
<proteinExistence type="inferred from homology"/>
<dbReference type="PANTHER" id="PTHR42732:SF2">
    <property type="entry name" value="BETA-MANNOSIDASE"/>
    <property type="match status" value="1"/>
</dbReference>
<dbReference type="EMBL" id="PPUQ01000001">
    <property type="protein sequence ID" value="RDC41508.1"/>
    <property type="molecule type" value="Genomic_DNA"/>
</dbReference>
<dbReference type="InterPro" id="IPR017853">
    <property type="entry name" value="GH"/>
</dbReference>
<dbReference type="PANTHER" id="PTHR42732">
    <property type="entry name" value="BETA-GALACTOSIDASE"/>
    <property type="match status" value="1"/>
</dbReference>
<protein>
    <submittedName>
        <fullName evidence="7">Glycoside hydrolase family 2</fullName>
    </submittedName>
</protein>
<evidence type="ECO:0000256" key="1">
    <source>
        <dbReference type="ARBA" id="ARBA00007401"/>
    </source>
</evidence>
<keyword evidence="3" id="KW-0326">Glycosidase</keyword>
<dbReference type="Pfam" id="PF00703">
    <property type="entry name" value="Glyco_hydro_2"/>
    <property type="match status" value="1"/>
</dbReference>
<evidence type="ECO:0000256" key="3">
    <source>
        <dbReference type="ARBA" id="ARBA00023295"/>
    </source>
</evidence>
<comment type="caution">
    <text evidence="7">The sequence shown here is derived from an EMBL/GenBank/DDBJ whole genome shotgun (WGS) entry which is preliminary data.</text>
</comment>
<feature type="domain" description="Glycosyl hydrolases family 2 sugar binding" evidence="6">
    <location>
        <begin position="106"/>
        <end position="212"/>
    </location>
</feature>
<dbReference type="InterPro" id="IPR008979">
    <property type="entry name" value="Galactose-bd-like_sf"/>
</dbReference>
<sequence length="619" mass="68817">MLDIKRVIASAPRKPEQAELRPLTTPWSEQAAAGKGRAGLHPHPQFARAGFELLDGWWDYAIVDADSAAQAWRDAAPPNAWDGCILVPFSPEAPLSGAERQLQPDELLWYRRPFAVPDGMDVEGGRRLVVHFEAVDYACACYVNRVRVGEHVGGYLPFAFDVTDALVSGENELSICVWDPSDAGVQLRGKQRLKRGGIWYTAQSGIWQSVWLEAVPEARIERLAVDASVEGRLTLRAVVRGAAVDGGELTVRVFDEGAEVARASAAPAADGTCEPILDVARPHRWSTDDPHLYDLELTYGSDRVTSYCAFRTVSVEADEHGARRLFLNHEPLFLRGVLDQGYWPDGLMTAPSDEALAFDVRSMKDLGFNLLRKHIKVESDRWYYHCDRLGMLVWQDMVSGGAAPSPWHSSYKPTFFRGSWGRYADDDPRHFPGLASDSAAFRAEWTEACEDTVRYLGNHPSIVTWVLFNEAWGQFDARRAVERVRAIDPSRPVDAVSGWYDQACGDFLSVHNYFRPLEVYRDEARPARAFVISEFGGSSCHLADHSSLATSYGYAACPDPASFRDAVHKTLAQADALEAEGLAGYVYTQLSDVEEETNGLLTYDRRVNKLADPAEEDAR</sequence>
<feature type="domain" description="Glycoside hydrolase family 2 catalytic" evidence="5">
    <location>
        <begin position="324"/>
        <end position="504"/>
    </location>
</feature>
<evidence type="ECO:0000259" key="5">
    <source>
        <dbReference type="Pfam" id="PF02836"/>
    </source>
</evidence>
<feature type="domain" description="Glycoside hydrolase family 2 immunoglobulin-like beta-sandwich" evidence="4">
    <location>
        <begin position="220"/>
        <end position="311"/>
    </location>
</feature>
<accession>A0A369N4V0</accession>
<gene>
    <name evidence="8" type="ORF">C1853_00195</name>
    <name evidence="7" type="ORF">C1871_03130</name>
</gene>
<dbReference type="InterPro" id="IPR006104">
    <property type="entry name" value="Glyco_hydro_2_N"/>
</dbReference>
<dbReference type="RefSeq" id="WP_015760462.1">
    <property type="nucleotide sequence ID" value="NZ_AP031442.1"/>
</dbReference>
<evidence type="ECO:0000259" key="4">
    <source>
        <dbReference type="Pfam" id="PF00703"/>
    </source>
</evidence>
<dbReference type="EMBL" id="PPTY01000002">
    <property type="protein sequence ID" value="RDB88442.1"/>
    <property type="molecule type" value="Genomic_DNA"/>
</dbReference>
<evidence type="ECO:0000313" key="7">
    <source>
        <dbReference type="EMBL" id="RDB88442.1"/>
    </source>
</evidence>
<evidence type="ECO:0000256" key="2">
    <source>
        <dbReference type="ARBA" id="ARBA00022801"/>
    </source>
</evidence>
<dbReference type="InterPro" id="IPR051913">
    <property type="entry name" value="GH2_Domain-Containing"/>
</dbReference>
<dbReference type="Proteomes" id="UP000253915">
    <property type="component" value="Unassembled WGS sequence"/>
</dbReference>
<dbReference type="Pfam" id="PF02837">
    <property type="entry name" value="Glyco_hydro_2_N"/>
    <property type="match status" value="1"/>
</dbReference>
<dbReference type="InterPro" id="IPR006102">
    <property type="entry name" value="Ig-like_GH2"/>
</dbReference>
<evidence type="ECO:0000313" key="9">
    <source>
        <dbReference type="Proteomes" id="UP000253857"/>
    </source>
</evidence>
<dbReference type="InterPro" id="IPR006103">
    <property type="entry name" value="Glyco_hydro_2_cat"/>
</dbReference>
<dbReference type="Gene3D" id="3.20.20.80">
    <property type="entry name" value="Glycosidases"/>
    <property type="match status" value="1"/>
</dbReference>
<dbReference type="InterPro" id="IPR013783">
    <property type="entry name" value="Ig-like_fold"/>
</dbReference>
<dbReference type="Proteomes" id="UP000253857">
    <property type="component" value="Unassembled WGS sequence"/>
</dbReference>
<dbReference type="Pfam" id="PF02836">
    <property type="entry name" value="Glyco_hydro_2_C"/>
    <property type="match status" value="1"/>
</dbReference>
<dbReference type="AlphaFoldDB" id="A0A369N4V0"/>
<reference evidence="9 10" key="1">
    <citation type="journal article" date="2018" name="Elife">
        <title>Discovery and characterization of a prevalent human gut bacterial enzyme sufficient for the inactivation of a family of plant toxins.</title>
        <authorList>
            <person name="Koppel N."/>
            <person name="Bisanz J.E."/>
            <person name="Pandelia M.E."/>
            <person name="Turnbaugh P.J."/>
            <person name="Balskus E.P."/>
        </authorList>
    </citation>
    <scope>NUCLEOTIDE SEQUENCE [LARGE SCALE GENOMIC DNA]</scope>
    <source>
        <strain evidence="8 10">16A</strain>
        <strain evidence="7 9">FAA1-1-60AUCSF</strain>
    </source>
</reference>
<dbReference type="SUPFAM" id="SSF49303">
    <property type="entry name" value="beta-Galactosidase/glucuronidase domain"/>
    <property type="match status" value="1"/>
</dbReference>
<dbReference type="GO" id="GO:0004553">
    <property type="term" value="F:hydrolase activity, hydrolyzing O-glycosyl compounds"/>
    <property type="evidence" value="ECO:0007669"/>
    <property type="project" value="InterPro"/>
</dbReference>
<dbReference type="Gene3D" id="2.60.40.10">
    <property type="entry name" value="Immunoglobulins"/>
    <property type="match status" value="1"/>
</dbReference>
<dbReference type="OMA" id="LWAPEHP"/>
<organism evidence="7 9">
    <name type="scientific">Eggerthella lenta</name>
    <name type="common">Eubacterium lentum</name>
    <dbReference type="NCBI Taxonomy" id="84112"/>
    <lineage>
        <taxon>Bacteria</taxon>
        <taxon>Bacillati</taxon>
        <taxon>Actinomycetota</taxon>
        <taxon>Coriobacteriia</taxon>
        <taxon>Eggerthellales</taxon>
        <taxon>Eggerthellaceae</taxon>
        <taxon>Eggerthella</taxon>
    </lineage>
</organism>
<evidence type="ECO:0000313" key="10">
    <source>
        <dbReference type="Proteomes" id="UP000253915"/>
    </source>
</evidence>